<evidence type="ECO:0000313" key="3">
    <source>
        <dbReference type="EMBL" id="PPQ78433.1"/>
    </source>
</evidence>
<dbReference type="Proteomes" id="UP000283269">
    <property type="component" value="Unassembled WGS sequence"/>
</dbReference>
<dbReference type="AlphaFoldDB" id="A0A409WIU2"/>
<feature type="transmembrane region" description="Helical" evidence="2">
    <location>
        <begin position="67"/>
        <end position="89"/>
    </location>
</feature>
<gene>
    <name evidence="3" type="ORF">CVT25_011878</name>
</gene>
<feature type="transmembrane region" description="Helical" evidence="2">
    <location>
        <begin position="195"/>
        <end position="215"/>
    </location>
</feature>
<reference evidence="3 4" key="1">
    <citation type="journal article" date="2018" name="Evol. Lett.">
        <title>Horizontal gene cluster transfer increased hallucinogenic mushroom diversity.</title>
        <authorList>
            <person name="Reynolds H.T."/>
            <person name="Vijayakumar V."/>
            <person name="Gluck-Thaler E."/>
            <person name="Korotkin H.B."/>
            <person name="Matheny P.B."/>
            <person name="Slot J.C."/>
        </authorList>
    </citation>
    <scope>NUCLEOTIDE SEQUENCE [LARGE SCALE GENOMIC DNA]</scope>
    <source>
        <strain evidence="3 4">2631</strain>
    </source>
</reference>
<organism evidence="3 4">
    <name type="scientific">Psilocybe cyanescens</name>
    <dbReference type="NCBI Taxonomy" id="93625"/>
    <lineage>
        <taxon>Eukaryota</taxon>
        <taxon>Fungi</taxon>
        <taxon>Dikarya</taxon>
        <taxon>Basidiomycota</taxon>
        <taxon>Agaricomycotina</taxon>
        <taxon>Agaricomycetes</taxon>
        <taxon>Agaricomycetidae</taxon>
        <taxon>Agaricales</taxon>
        <taxon>Agaricineae</taxon>
        <taxon>Strophariaceae</taxon>
        <taxon>Psilocybe</taxon>
    </lineage>
</organism>
<feature type="transmembrane region" description="Helical" evidence="2">
    <location>
        <begin position="113"/>
        <end position="136"/>
    </location>
</feature>
<comment type="caution">
    <text evidence="3">The sequence shown here is derived from an EMBL/GenBank/DDBJ whole genome shotgun (WGS) entry which is preliminary data.</text>
</comment>
<protein>
    <submittedName>
        <fullName evidence="3">Uncharacterized protein</fullName>
    </submittedName>
</protein>
<keyword evidence="4" id="KW-1185">Reference proteome</keyword>
<feature type="region of interest" description="Disordered" evidence="1">
    <location>
        <begin position="233"/>
        <end position="253"/>
    </location>
</feature>
<name>A0A409WIU2_PSICY</name>
<evidence type="ECO:0000256" key="2">
    <source>
        <dbReference type="SAM" id="Phobius"/>
    </source>
</evidence>
<accession>A0A409WIU2</accession>
<sequence length="302" mass="33683">MAAAVDYTEDSFKWLSVEQGVAFLYFTTLDEEIRCLFNGETHHRAFPSDQGIMIYRVSSMYNHSRKIIALFATAAFIEAVSVISIQTAAYKENAPIPDPAPGVFLCAQKTFPYWMYTLWIPIIGFESLVLGLSASLGMKYYKTVRALANIQLDPDLKLDSLAYILLRDSITFPFICVSACILNIVVWIYLPHAYIQLAFGIASFCPCVLGPRLILNLREAYYEPFNRECADSDLQPGGPHAPGRRRFAATTDSESPVEDGLVIVTDSYALEAERKPTLSVTAPVLQRLTSIQMGHTSDRKAL</sequence>
<keyword evidence="2" id="KW-1133">Transmembrane helix</keyword>
<evidence type="ECO:0000313" key="4">
    <source>
        <dbReference type="Proteomes" id="UP000283269"/>
    </source>
</evidence>
<dbReference type="EMBL" id="NHYD01003418">
    <property type="protein sequence ID" value="PPQ78433.1"/>
    <property type="molecule type" value="Genomic_DNA"/>
</dbReference>
<dbReference type="InParanoid" id="A0A409WIU2"/>
<keyword evidence="2" id="KW-0472">Membrane</keyword>
<dbReference type="OrthoDB" id="2638860at2759"/>
<feature type="transmembrane region" description="Helical" evidence="2">
    <location>
        <begin position="170"/>
        <end position="189"/>
    </location>
</feature>
<keyword evidence="2" id="KW-0812">Transmembrane</keyword>
<proteinExistence type="predicted"/>
<evidence type="ECO:0000256" key="1">
    <source>
        <dbReference type="SAM" id="MobiDB-lite"/>
    </source>
</evidence>